<keyword evidence="11" id="KW-1185">Reference proteome</keyword>
<evidence type="ECO:0000256" key="4">
    <source>
        <dbReference type="ARBA" id="ARBA00022692"/>
    </source>
</evidence>
<dbReference type="GO" id="GO:0005243">
    <property type="term" value="F:gap junction channel activity"/>
    <property type="evidence" value="ECO:0007669"/>
    <property type="project" value="TreeGrafter"/>
</dbReference>
<comment type="function">
    <text evidence="9">Structural component of the gap junctions.</text>
</comment>
<dbReference type="GO" id="GO:0005886">
    <property type="term" value="C:plasma membrane"/>
    <property type="evidence" value="ECO:0007669"/>
    <property type="project" value="UniProtKB-SubCell"/>
</dbReference>
<dbReference type="PROSITE" id="PS51013">
    <property type="entry name" value="PANNEXIN"/>
    <property type="match status" value="1"/>
</dbReference>
<dbReference type="PANTHER" id="PTHR11893">
    <property type="entry name" value="INNEXIN"/>
    <property type="match status" value="1"/>
</dbReference>
<gene>
    <name evidence="9" type="primary">inx</name>
    <name evidence="10" type="ORF">DEA37_0006619</name>
</gene>
<evidence type="ECO:0000256" key="7">
    <source>
        <dbReference type="ARBA" id="ARBA00023136"/>
    </source>
</evidence>
<dbReference type="InterPro" id="IPR000990">
    <property type="entry name" value="Innexin"/>
</dbReference>
<keyword evidence="4 9" id="KW-0812">Transmembrane</keyword>
<reference evidence="10 11" key="1">
    <citation type="journal article" date="2019" name="Gigascience">
        <title>Whole-genome sequence of the oriental lung fluke Paragonimus westermani.</title>
        <authorList>
            <person name="Oey H."/>
            <person name="Zakrzewski M."/>
            <person name="Narain K."/>
            <person name="Devi K.R."/>
            <person name="Agatsuma T."/>
            <person name="Nawaratna S."/>
            <person name="Gobert G.N."/>
            <person name="Jones M.K."/>
            <person name="Ragan M.A."/>
            <person name="McManus D.P."/>
            <person name="Krause L."/>
        </authorList>
    </citation>
    <scope>NUCLEOTIDE SEQUENCE [LARGE SCALE GENOMIC DNA]</scope>
    <source>
        <strain evidence="10 11">IND2009</strain>
    </source>
</reference>
<feature type="transmembrane region" description="Helical" evidence="9">
    <location>
        <begin position="29"/>
        <end position="51"/>
    </location>
</feature>
<organism evidence="10 11">
    <name type="scientific">Paragonimus westermani</name>
    <dbReference type="NCBI Taxonomy" id="34504"/>
    <lineage>
        <taxon>Eukaryota</taxon>
        <taxon>Metazoa</taxon>
        <taxon>Spiralia</taxon>
        <taxon>Lophotrochozoa</taxon>
        <taxon>Platyhelminthes</taxon>
        <taxon>Trematoda</taxon>
        <taxon>Digenea</taxon>
        <taxon>Plagiorchiida</taxon>
        <taxon>Troglotremata</taxon>
        <taxon>Troglotrematidae</taxon>
        <taxon>Paragonimus</taxon>
    </lineage>
</organism>
<sequence>KTTQVTSQKSNHQLKFSFPFTCGREQGNFLVSLYLLVKLCYLLNVIGQLYLMQSFIGTKYTSYGARVLIDLIQGREWHHSGHFPRVTFCDLEAKKLGKNHIYTLQCVLPLNMFLEKIYIFLWFWHVAMATVTLLSLAIWLYRVLSPRSRIRFVRNYLRTLQLIPMDRTPGDLLDFVNSYLGSDGLFIIRLIGVNCGGILASDLVAELWLGYKDPTHINMSITRRVPKHESDCSLCAPGHNIAHTGWNKTYEDRTKKHSRDALLSTFFMADPHRMWFSSRPDRRQLQQDSRSECSHSNAVCPSGDGVLGGECNSARLSKSDGSETSGYPKRASDLLIHPTRSITVPRAQPSTLNFLRQNSVNDDIV</sequence>
<feature type="non-terminal residue" evidence="10">
    <location>
        <position position="1"/>
    </location>
</feature>
<dbReference type="PANTHER" id="PTHR11893:SF36">
    <property type="entry name" value="INNEXIN-5"/>
    <property type="match status" value="1"/>
</dbReference>
<comment type="similarity">
    <text evidence="9">Belongs to the pannexin family.</text>
</comment>
<accession>A0A5J4P116</accession>
<keyword evidence="5 9" id="KW-1133">Transmembrane helix</keyword>
<keyword evidence="6 9" id="KW-0406">Ion transport</keyword>
<comment type="caution">
    <text evidence="10">The sequence shown here is derived from an EMBL/GenBank/DDBJ whole genome shotgun (WGS) entry which is preliminary data.</text>
</comment>
<dbReference type="Proteomes" id="UP000324629">
    <property type="component" value="Unassembled WGS sequence"/>
</dbReference>
<evidence type="ECO:0000313" key="10">
    <source>
        <dbReference type="EMBL" id="KAA3681523.1"/>
    </source>
</evidence>
<evidence type="ECO:0000256" key="6">
    <source>
        <dbReference type="ARBA" id="ARBA00023065"/>
    </source>
</evidence>
<feature type="transmembrane region" description="Helical" evidence="9">
    <location>
        <begin position="117"/>
        <end position="141"/>
    </location>
</feature>
<evidence type="ECO:0000256" key="3">
    <source>
        <dbReference type="ARBA" id="ARBA00022475"/>
    </source>
</evidence>
<dbReference type="EMBL" id="QNGE01000184">
    <property type="protein sequence ID" value="KAA3681523.1"/>
    <property type="molecule type" value="Genomic_DNA"/>
</dbReference>
<keyword evidence="3" id="KW-1003">Cell membrane</keyword>
<dbReference type="GO" id="GO:0005921">
    <property type="term" value="C:gap junction"/>
    <property type="evidence" value="ECO:0007669"/>
    <property type="project" value="UniProtKB-UniRule"/>
</dbReference>
<keyword evidence="2 9" id="KW-0813">Transport</keyword>
<evidence type="ECO:0000256" key="9">
    <source>
        <dbReference type="RuleBase" id="RU010713"/>
    </source>
</evidence>
<comment type="subcellular location">
    <subcellularLocation>
        <location evidence="1 9">Cell membrane</location>
        <topology evidence="1 9">Multi-pass membrane protein</topology>
    </subcellularLocation>
</comment>
<evidence type="ECO:0000256" key="5">
    <source>
        <dbReference type="ARBA" id="ARBA00022989"/>
    </source>
</evidence>
<name>A0A5J4P116_9TREM</name>
<evidence type="ECO:0000256" key="2">
    <source>
        <dbReference type="ARBA" id="ARBA00022448"/>
    </source>
</evidence>
<dbReference type="Pfam" id="PF00876">
    <property type="entry name" value="Innexin"/>
    <property type="match status" value="1"/>
</dbReference>
<evidence type="ECO:0000256" key="1">
    <source>
        <dbReference type="ARBA" id="ARBA00004651"/>
    </source>
</evidence>
<proteinExistence type="inferred from homology"/>
<protein>
    <recommendedName>
        <fullName evidence="9">Innexin</fullName>
    </recommendedName>
</protein>
<dbReference type="PRINTS" id="PR01262">
    <property type="entry name" value="INNEXIN"/>
</dbReference>
<evidence type="ECO:0000256" key="8">
    <source>
        <dbReference type="ARBA" id="ARBA00023303"/>
    </source>
</evidence>
<dbReference type="GO" id="GO:0034220">
    <property type="term" value="P:monoatomic ion transmembrane transport"/>
    <property type="evidence" value="ECO:0007669"/>
    <property type="project" value="UniProtKB-KW"/>
</dbReference>
<dbReference type="AlphaFoldDB" id="A0A5J4P116"/>
<keyword evidence="8 9" id="KW-0407">Ion channel</keyword>
<keyword evidence="7 9" id="KW-0472">Membrane</keyword>
<evidence type="ECO:0000313" key="11">
    <source>
        <dbReference type="Proteomes" id="UP000324629"/>
    </source>
</evidence>
<comment type="caution">
    <text evidence="9">Lacks conserved residue(s) required for the propagation of feature annotation.</text>
</comment>